<dbReference type="AlphaFoldDB" id="A0A7J0FNC0"/>
<dbReference type="FunFam" id="1.25.40.10:FF:000073">
    <property type="entry name" value="Pentatricopeptide repeat-containing protein chloroplastic"/>
    <property type="match status" value="1"/>
</dbReference>
<dbReference type="PANTHER" id="PTHR24015">
    <property type="entry name" value="OS07G0578800 PROTEIN-RELATED"/>
    <property type="match status" value="1"/>
</dbReference>
<dbReference type="InterPro" id="IPR046960">
    <property type="entry name" value="PPR_At4g14850-like_plant"/>
</dbReference>
<dbReference type="FunFam" id="1.25.40.10:FF:000344">
    <property type="entry name" value="Pentatricopeptide repeat-containing protein"/>
    <property type="match status" value="1"/>
</dbReference>
<dbReference type="PROSITE" id="PS51375">
    <property type="entry name" value="PPR"/>
    <property type="match status" value="5"/>
</dbReference>
<dbReference type="EMBL" id="BJWL01000013">
    <property type="protein sequence ID" value="GFZ00212.1"/>
    <property type="molecule type" value="Genomic_DNA"/>
</dbReference>
<dbReference type="Pfam" id="PF13041">
    <property type="entry name" value="PPR_2"/>
    <property type="match status" value="2"/>
</dbReference>
<dbReference type="InterPro" id="IPR011990">
    <property type="entry name" value="TPR-like_helical_dom_sf"/>
</dbReference>
<dbReference type="InterPro" id="IPR046848">
    <property type="entry name" value="E_motif"/>
</dbReference>
<dbReference type="GO" id="GO:0009451">
    <property type="term" value="P:RNA modification"/>
    <property type="evidence" value="ECO:0007669"/>
    <property type="project" value="InterPro"/>
</dbReference>
<comment type="caution">
    <text evidence="3">The sequence shown here is derived from an EMBL/GenBank/DDBJ whole genome shotgun (WGS) entry which is preliminary data.</text>
</comment>
<reference evidence="3 4" key="1">
    <citation type="submission" date="2019-07" db="EMBL/GenBank/DDBJ databases">
        <title>De Novo Assembly of kiwifruit Actinidia rufa.</title>
        <authorList>
            <person name="Sugita-Konishi S."/>
            <person name="Sato K."/>
            <person name="Mori E."/>
            <person name="Abe Y."/>
            <person name="Kisaki G."/>
            <person name="Hamano K."/>
            <person name="Suezawa K."/>
            <person name="Otani M."/>
            <person name="Fukuda T."/>
            <person name="Manabe T."/>
            <person name="Gomi K."/>
            <person name="Tabuchi M."/>
            <person name="Akimitsu K."/>
            <person name="Kataoka I."/>
        </authorList>
    </citation>
    <scope>NUCLEOTIDE SEQUENCE [LARGE SCALE GENOMIC DNA]</scope>
    <source>
        <strain evidence="4">cv. Fuchu</strain>
    </source>
</reference>
<keyword evidence="4" id="KW-1185">Reference proteome</keyword>
<keyword evidence="1" id="KW-0677">Repeat</keyword>
<dbReference type="Pfam" id="PF01535">
    <property type="entry name" value="PPR"/>
    <property type="match status" value="5"/>
</dbReference>
<name>A0A7J0FNC0_9ERIC</name>
<dbReference type="FunFam" id="1.25.40.10:FF:000285">
    <property type="entry name" value="Pentatricopeptide repeat-containing protein, chloroplastic"/>
    <property type="match status" value="1"/>
</dbReference>
<organism evidence="3 4">
    <name type="scientific">Actinidia rufa</name>
    <dbReference type="NCBI Taxonomy" id="165716"/>
    <lineage>
        <taxon>Eukaryota</taxon>
        <taxon>Viridiplantae</taxon>
        <taxon>Streptophyta</taxon>
        <taxon>Embryophyta</taxon>
        <taxon>Tracheophyta</taxon>
        <taxon>Spermatophyta</taxon>
        <taxon>Magnoliopsida</taxon>
        <taxon>eudicotyledons</taxon>
        <taxon>Gunneridae</taxon>
        <taxon>Pentapetalae</taxon>
        <taxon>asterids</taxon>
        <taxon>Ericales</taxon>
        <taxon>Actinidiaceae</taxon>
        <taxon>Actinidia</taxon>
    </lineage>
</organism>
<dbReference type="Pfam" id="PF20431">
    <property type="entry name" value="E_motif"/>
    <property type="match status" value="1"/>
</dbReference>
<protein>
    <submittedName>
        <fullName evidence="3">Tetratricopeptide repeat (TPR)-like superfamily protein</fullName>
    </submittedName>
</protein>
<proteinExistence type="predicted"/>
<dbReference type="GO" id="GO:0099402">
    <property type="term" value="P:plant organ development"/>
    <property type="evidence" value="ECO:0007669"/>
    <property type="project" value="UniProtKB-ARBA"/>
</dbReference>
<evidence type="ECO:0000256" key="2">
    <source>
        <dbReference type="PROSITE-ProRule" id="PRU00708"/>
    </source>
</evidence>
<sequence>MTLYMPLFRSCTNLRAVSQIHAHLFVTGLHKDPLASTKLIESYAQMGTIKSAEIVFENFPKPDSFMYGVLIKCYVWNGLFGEAISLYNNMVYYQTHITNFIFPSILRACSGIGDLGMGKKIHGRVIKCGCESDSVVETSLLSMYGEAGSLDDAREVFDEMSVRDVVSWSSIISSYVQNGQLSEGLKIFGEMIVEAQEPDPVIMLGVAEACGELGLVRQAKSVHGYIVRKKIEISGSLGNSLIAMYGKCGDFCSAEVLFGNIIDRNTSSWTAMITCYNQNGCYQKALHTFVVMQESNVQANAVTMMGILFCCARAGWLREGKSVHGYVIRKAIDTGYELLGSTLIDLYANCGNVKYCQKIFDTTQEKDVVLWNMIISGYAREGLSNESLMLFVQMKNLGTLPDSYTLGSVLSACGDICFSQFGHQVHTHSIKIGVTNEFVQNSLIDMYSKCGLVDSAYTIFGEDQAKSIVTWNSMICAFSQNGNSLQAITLFDRMHSDCLEIDEVTFLIVIQACSNLGYLEKGRWVHHKVITYGVVKDMYIDTALTDIRAGDLDGACRIIETMPFPADTSIWGALLNGCRSYRRMDMIKGILQNLLVMETNDTGYYTLLSNIFAEGGDWDEFRMVRSMMRNIGLRKVHGNSTIEIDKRVHRFGANDKSHPQTNEIYSLLENLRSFA</sequence>
<gene>
    <name evidence="3" type="ORF">Acr_13g0016110</name>
</gene>
<feature type="repeat" description="PPR" evidence="2">
    <location>
        <begin position="133"/>
        <end position="163"/>
    </location>
</feature>
<feature type="repeat" description="PPR" evidence="2">
    <location>
        <begin position="265"/>
        <end position="299"/>
    </location>
</feature>
<accession>A0A7J0FNC0</accession>
<feature type="repeat" description="PPR" evidence="2">
    <location>
        <begin position="367"/>
        <end position="401"/>
    </location>
</feature>
<evidence type="ECO:0000313" key="4">
    <source>
        <dbReference type="Proteomes" id="UP000585474"/>
    </source>
</evidence>
<dbReference type="Gene3D" id="1.25.40.10">
    <property type="entry name" value="Tetratricopeptide repeat domain"/>
    <property type="match status" value="5"/>
</dbReference>
<dbReference type="InterPro" id="IPR002885">
    <property type="entry name" value="PPR_rpt"/>
</dbReference>
<feature type="repeat" description="PPR" evidence="2">
    <location>
        <begin position="467"/>
        <end position="501"/>
    </location>
</feature>
<dbReference type="FunFam" id="1.25.40.10:FF:000158">
    <property type="entry name" value="pentatricopeptide repeat-containing protein At2g33680"/>
    <property type="match status" value="1"/>
</dbReference>
<dbReference type="NCBIfam" id="TIGR00756">
    <property type="entry name" value="PPR"/>
    <property type="match status" value="5"/>
</dbReference>
<dbReference type="PANTHER" id="PTHR24015:SF548">
    <property type="entry name" value="OS08G0340900 PROTEIN"/>
    <property type="match status" value="1"/>
</dbReference>
<evidence type="ECO:0000256" key="1">
    <source>
        <dbReference type="ARBA" id="ARBA00022737"/>
    </source>
</evidence>
<evidence type="ECO:0000313" key="3">
    <source>
        <dbReference type="EMBL" id="GFZ00212.1"/>
    </source>
</evidence>
<dbReference type="Pfam" id="PF20430">
    <property type="entry name" value="Eplus_motif"/>
    <property type="match status" value="1"/>
</dbReference>
<dbReference type="Proteomes" id="UP000585474">
    <property type="component" value="Unassembled WGS sequence"/>
</dbReference>
<dbReference type="InterPro" id="IPR046849">
    <property type="entry name" value="E2_motif"/>
</dbReference>
<feature type="repeat" description="PPR" evidence="2">
    <location>
        <begin position="164"/>
        <end position="198"/>
    </location>
</feature>
<dbReference type="GO" id="GO:0003723">
    <property type="term" value="F:RNA binding"/>
    <property type="evidence" value="ECO:0007669"/>
    <property type="project" value="InterPro"/>
</dbReference>
<dbReference type="OrthoDB" id="185373at2759"/>